<keyword evidence="6" id="KW-1185">Reference proteome</keyword>
<keyword evidence="3" id="KW-0812">Transmembrane</keyword>
<dbReference type="OrthoDB" id="9815217at2"/>
<dbReference type="SUPFAM" id="SSF103088">
    <property type="entry name" value="OmpA-like"/>
    <property type="match status" value="1"/>
</dbReference>
<evidence type="ECO:0000313" key="5">
    <source>
        <dbReference type="EMBL" id="QDH16359.1"/>
    </source>
</evidence>
<dbReference type="EMBL" id="CP038141">
    <property type="protein sequence ID" value="QDH16359.1"/>
    <property type="molecule type" value="Genomic_DNA"/>
</dbReference>
<dbReference type="KEGG" id="ssam:E3D00_01350"/>
<dbReference type="Pfam" id="PF00691">
    <property type="entry name" value="OmpA"/>
    <property type="match status" value="1"/>
</dbReference>
<dbReference type="PANTHER" id="PTHR30329">
    <property type="entry name" value="STATOR ELEMENT OF FLAGELLAR MOTOR COMPLEX"/>
    <property type="match status" value="1"/>
</dbReference>
<dbReference type="PANTHER" id="PTHR30329:SF21">
    <property type="entry name" value="LIPOPROTEIN YIAD-RELATED"/>
    <property type="match status" value="1"/>
</dbReference>
<keyword evidence="1 3" id="KW-0472">Membrane</keyword>
<dbReference type="Gene3D" id="3.30.1330.60">
    <property type="entry name" value="OmpA-like domain"/>
    <property type="match status" value="1"/>
</dbReference>
<dbReference type="InterPro" id="IPR036737">
    <property type="entry name" value="OmpA-like_sf"/>
</dbReference>
<feature type="transmembrane region" description="Helical" evidence="3">
    <location>
        <begin position="21"/>
        <end position="43"/>
    </location>
</feature>
<dbReference type="Proteomes" id="UP000316313">
    <property type="component" value="Chromosome"/>
</dbReference>
<evidence type="ECO:0000313" key="6">
    <source>
        <dbReference type="Proteomes" id="UP000316313"/>
    </source>
</evidence>
<evidence type="ECO:0000256" key="3">
    <source>
        <dbReference type="SAM" id="Phobius"/>
    </source>
</evidence>
<gene>
    <name evidence="5" type="ORF">E3D00_01350</name>
</gene>
<dbReference type="GO" id="GO:0016020">
    <property type="term" value="C:membrane"/>
    <property type="evidence" value="ECO:0007669"/>
    <property type="project" value="UniProtKB-UniRule"/>
</dbReference>
<dbReference type="PROSITE" id="PS51123">
    <property type="entry name" value="OMPA_2"/>
    <property type="match status" value="1"/>
</dbReference>
<dbReference type="InterPro" id="IPR050330">
    <property type="entry name" value="Bact_OuterMem_StrucFunc"/>
</dbReference>
<dbReference type="CDD" id="cd07185">
    <property type="entry name" value="OmpA_C-like"/>
    <property type="match status" value="1"/>
</dbReference>
<evidence type="ECO:0000256" key="1">
    <source>
        <dbReference type="PROSITE-ProRule" id="PRU00473"/>
    </source>
</evidence>
<evidence type="ECO:0000256" key="2">
    <source>
        <dbReference type="SAM" id="Coils"/>
    </source>
</evidence>
<dbReference type="Gene3D" id="1.10.287.1490">
    <property type="match status" value="1"/>
</dbReference>
<accession>A0A4Y6UFN9</accession>
<keyword evidence="3" id="KW-1133">Transmembrane helix</keyword>
<dbReference type="AlphaFoldDB" id="A0A4Y6UFN9"/>
<feature type="coiled-coil region" evidence="2">
    <location>
        <begin position="47"/>
        <end position="158"/>
    </location>
</feature>
<feature type="domain" description="OmpA-like" evidence="4">
    <location>
        <begin position="208"/>
        <end position="333"/>
    </location>
</feature>
<dbReference type="InterPro" id="IPR006665">
    <property type="entry name" value="OmpA-like"/>
</dbReference>
<evidence type="ECO:0000259" key="4">
    <source>
        <dbReference type="PROSITE" id="PS51123"/>
    </source>
</evidence>
<sequence>MARRKRHSHNSLDAWPGYVDALSTLLMVVTFVLLVFVIGQQFLSISLARREKAMDTLQKQIAELSHTLSMTEDKNRALSSSVSNLTQEKQHNESLLKALSEQISSLNGQVQSKDQALAASDSKNQDQNNKISDLQNQIQELTKQLQAISNALELEKKNEQTKDTQIQDLGNKLNIALANKVNQLQRYRSEFFGRLRDILKNQKGVNIVGDRFIFQSEILFPQGSADLTPEGKNEITTLAKTFKQVAQTIPQDVPWILRVDGHADKQPIHTAFSSNWELSSERAITVVKLLISQGVDPKRLAATGFADYQPLETANTPEAYARNRRIEFRLTDR</sequence>
<dbReference type="RefSeq" id="WP_141459250.1">
    <property type="nucleotide sequence ID" value="NZ_CP038141.1"/>
</dbReference>
<organism evidence="5 6">
    <name type="scientific">Swingsia samuiensis</name>
    <dbReference type="NCBI Taxonomy" id="1293412"/>
    <lineage>
        <taxon>Bacteria</taxon>
        <taxon>Pseudomonadati</taxon>
        <taxon>Pseudomonadota</taxon>
        <taxon>Alphaproteobacteria</taxon>
        <taxon>Acetobacterales</taxon>
        <taxon>Acetobacteraceae</taxon>
        <taxon>Swingsia</taxon>
    </lineage>
</organism>
<reference evidence="5 6" key="1">
    <citation type="submission" date="2019-03" db="EMBL/GenBank/DDBJ databases">
        <title>The complete genome sequence of Swingsia samuiensis NBRC107927(T).</title>
        <authorList>
            <person name="Chua K.-O."/>
            <person name="Chan K.-G."/>
            <person name="See-Too W.-S."/>
        </authorList>
    </citation>
    <scope>NUCLEOTIDE SEQUENCE [LARGE SCALE GENOMIC DNA]</scope>
    <source>
        <strain evidence="5 6">AH83</strain>
    </source>
</reference>
<protein>
    <submittedName>
        <fullName evidence="5">Peptidoglycan-binding protein</fullName>
    </submittedName>
</protein>
<dbReference type="NCBIfam" id="NF006543">
    <property type="entry name" value="PRK09039.1-2"/>
    <property type="match status" value="1"/>
</dbReference>
<proteinExistence type="predicted"/>
<name>A0A4Y6UFN9_9PROT</name>
<keyword evidence="2" id="KW-0175">Coiled coil</keyword>